<comment type="caution">
    <text evidence="1">The sequence shown here is derived from an EMBL/GenBank/DDBJ whole genome shotgun (WGS) entry which is preliminary data.</text>
</comment>
<evidence type="ECO:0000313" key="1">
    <source>
        <dbReference type="EMBL" id="KAI1875232.1"/>
    </source>
</evidence>
<protein>
    <submittedName>
        <fullName evidence="1">Uncharacterized protein</fullName>
    </submittedName>
</protein>
<reference evidence="1" key="1">
    <citation type="submission" date="2021-03" db="EMBL/GenBank/DDBJ databases">
        <title>Revisited historic fungal species revealed as producer of novel bioactive compounds through whole genome sequencing and comparative genomics.</title>
        <authorList>
            <person name="Vignolle G.A."/>
            <person name="Hochenegger N."/>
            <person name="Mach R.L."/>
            <person name="Mach-Aigner A.R."/>
            <person name="Javad Rahimi M."/>
            <person name="Salim K.A."/>
            <person name="Chan C.M."/>
            <person name="Lim L.B.L."/>
            <person name="Cai F."/>
            <person name="Druzhinina I.S."/>
            <person name="U'Ren J.M."/>
            <person name="Derntl C."/>
        </authorList>
    </citation>
    <scope>NUCLEOTIDE SEQUENCE</scope>
    <source>
        <strain evidence="1">TUCIM 5799</strain>
    </source>
</reference>
<proteinExistence type="predicted"/>
<gene>
    <name evidence="1" type="ORF">JX265_004290</name>
</gene>
<keyword evidence="2" id="KW-1185">Reference proteome</keyword>
<name>A0A9Q0ASS0_9PEZI</name>
<accession>A0A9Q0ASS0</accession>
<dbReference type="Proteomes" id="UP000829685">
    <property type="component" value="Unassembled WGS sequence"/>
</dbReference>
<organism evidence="1 2">
    <name type="scientific">Neoarthrinium moseri</name>
    <dbReference type="NCBI Taxonomy" id="1658444"/>
    <lineage>
        <taxon>Eukaryota</taxon>
        <taxon>Fungi</taxon>
        <taxon>Dikarya</taxon>
        <taxon>Ascomycota</taxon>
        <taxon>Pezizomycotina</taxon>
        <taxon>Sordariomycetes</taxon>
        <taxon>Xylariomycetidae</taxon>
        <taxon>Amphisphaeriales</taxon>
        <taxon>Apiosporaceae</taxon>
        <taxon>Neoarthrinium</taxon>
    </lineage>
</organism>
<evidence type="ECO:0000313" key="2">
    <source>
        <dbReference type="Proteomes" id="UP000829685"/>
    </source>
</evidence>
<dbReference type="AlphaFoldDB" id="A0A9Q0ASS0"/>
<sequence>MAPAVERQNLASGNANPIIIINDLTIVNTEGDKHFVFHANLHKEHDHTLCHYLGLRNRAALRRLRVSSPVLFYVDYFHFLTDASSNYLQESAVTDVFRLFLALGPEEFGKLPHSEHDMARAYLRQDGTLDGNATFETKVHHLASFLVMVVHDMTQLSGSDDAIKSCLAAFNGYPRAFEDSAAAPATVAPFVLPEVSWHKAMAPKLIPCHNKREHAFEGYQRAYVLVRHAAYHLRPTGYKLGIGRPLFRKNEKKGATKDDDNNYKIQQEEVENGNTEFGFNLDKEAIRRRLTRTIMQDRHLLPEVLNCFMKPTFMMTVTECKNLGLTQPSTPGLPNEWDDCRGLTRSDPENPEEYLIDEYYHDAKDASDVEFDFGEEDFDMAVNPEAFSGESIMDPEMLQG</sequence>
<dbReference type="EMBL" id="JAFIMR010000008">
    <property type="protein sequence ID" value="KAI1875232.1"/>
    <property type="molecule type" value="Genomic_DNA"/>
</dbReference>